<organism evidence="7 8">
    <name type="scientific">Novosphingobium organovorum</name>
    <dbReference type="NCBI Taxonomy" id="2930092"/>
    <lineage>
        <taxon>Bacteria</taxon>
        <taxon>Pseudomonadati</taxon>
        <taxon>Pseudomonadota</taxon>
        <taxon>Alphaproteobacteria</taxon>
        <taxon>Sphingomonadales</taxon>
        <taxon>Sphingomonadaceae</taxon>
        <taxon>Novosphingobium</taxon>
    </lineage>
</organism>
<evidence type="ECO:0000256" key="1">
    <source>
        <dbReference type="ARBA" id="ARBA00001541"/>
    </source>
</evidence>
<dbReference type="EC" id="2.1.1.80" evidence="5"/>
<evidence type="ECO:0000259" key="6">
    <source>
        <dbReference type="PROSITE" id="PS50123"/>
    </source>
</evidence>
<dbReference type="Gene3D" id="1.10.155.10">
    <property type="entry name" value="Chemotaxis receptor methyltransferase CheR, N-terminal domain"/>
    <property type="match status" value="1"/>
</dbReference>
<gene>
    <name evidence="7" type="ORF">MTR62_14835</name>
</gene>
<evidence type="ECO:0000256" key="4">
    <source>
        <dbReference type="ARBA" id="ARBA00022691"/>
    </source>
</evidence>
<comment type="function">
    <text evidence="5">Methylation of the membrane-bound methyl-accepting chemotaxis proteins (MCP) to form gamma-glutamyl methyl ester residues in MCP.</text>
</comment>
<sequence>MNALSPALSASGNAFDRISARQFKQLAALILARTGIKMPPTKQTMLEGRLRRRARDGGFDNLHAYCDWVLSREAGARDIEHLINAVTTNKTDFFREPKHFEYLVDRILPALVRGGQRSVRCWSAACSTGAEPYTLAMLLSEFAESERGFSYTIVATDLDTQVLSSAIKGIYPSEMIAPVPKRLRQRYVMEARDRRRAEVRMAPDLRRKVGFGQLNLMESRYPVGEPMDLIFCRNVLIYFDKATQEQVVNRLCEQLRPGGHLFLGHSESISGFKHTLSPVGNTIFQKA</sequence>
<dbReference type="Pfam" id="PF01739">
    <property type="entry name" value="CheR"/>
    <property type="match status" value="1"/>
</dbReference>
<dbReference type="PROSITE" id="PS50123">
    <property type="entry name" value="CHER"/>
    <property type="match status" value="1"/>
</dbReference>
<dbReference type="PIRSF" id="PIRSF000410">
    <property type="entry name" value="CheR"/>
    <property type="match status" value="1"/>
</dbReference>
<protein>
    <recommendedName>
        <fullName evidence="5">Chemotaxis protein methyltransferase</fullName>
        <ecNumber evidence="5">2.1.1.80</ecNumber>
    </recommendedName>
</protein>
<dbReference type="SMART" id="SM00138">
    <property type="entry name" value="MeTrc"/>
    <property type="match status" value="1"/>
</dbReference>
<proteinExistence type="predicted"/>
<dbReference type="PANTHER" id="PTHR24422:SF26">
    <property type="entry name" value="CHEMOTAXIS PROTEIN METHYLTRANSFERASE"/>
    <property type="match status" value="1"/>
</dbReference>
<evidence type="ECO:0000313" key="7">
    <source>
        <dbReference type="EMBL" id="MCJ2183961.1"/>
    </source>
</evidence>
<keyword evidence="2 5" id="KW-0489">Methyltransferase</keyword>
<dbReference type="SUPFAM" id="SSF47757">
    <property type="entry name" value="Chemotaxis receptor methyltransferase CheR, N-terminal domain"/>
    <property type="match status" value="1"/>
</dbReference>
<dbReference type="InterPro" id="IPR050903">
    <property type="entry name" value="Bact_Chemotaxis_MeTrfase"/>
</dbReference>
<dbReference type="SUPFAM" id="SSF53335">
    <property type="entry name" value="S-adenosyl-L-methionine-dependent methyltransferases"/>
    <property type="match status" value="1"/>
</dbReference>
<dbReference type="EMBL" id="JALHLF010000069">
    <property type="protein sequence ID" value="MCJ2183961.1"/>
    <property type="molecule type" value="Genomic_DNA"/>
</dbReference>
<evidence type="ECO:0000256" key="2">
    <source>
        <dbReference type="ARBA" id="ARBA00022603"/>
    </source>
</evidence>
<comment type="catalytic activity">
    <reaction evidence="1 5">
        <text>L-glutamyl-[protein] + S-adenosyl-L-methionine = [protein]-L-glutamate 5-O-methyl ester + S-adenosyl-L-homocysteine</text>
        <dbReference type="Rhea" id="RHEA:24452"/>
        <dbReference type="Rhea" id="RHEA-COMP:10208"/>
        <dbReference type="Rhea" id="RHEA-COMP:10311"/>
        <dbReference type="ChEBI" id="CHEBI:29973"/>
        <dbReference type="ChEBI" id="CHEBI:57856"/>
        <dbReference type="ChEBI" id="CHEBI:59789"/>
        <dbReference type="ChEBI" id="CHEBI:82795"/>
        <dbReference type="EC" id="2.1.1.80"/>
    </reaction>
</comment>
<keyword evidence="4 5" id="KW-0949">S-adenosyl-L-methionine</keyword>
<comment type="caution">
    <text evidence="7">The sequence shown here is derived from an EMBL/GenBank/DDBJ whole genome shotgun (WGS) entry which is preliminary data.</text>
</comment>
<dbReference type="InterPro" id="IPR026024">
    <property type="entry name" value="Chemotaxis_MeTrfase_CheR"/>
</dbReference>
<dbReference type="Gene3D" id="3.40.50.150">
    <property type="entry name" value="Vaccinia Virus protein VP39"/>
    <property type="match status" value="1"/>
</dbReference>
<dbReference type="InterPro" id="IPR029063">
    <property type="entry name" value="SAM-dependent_MTases_sf"/>
</dbReference>
<keyword evidence="3 5" id="KW-0808">Transferase</keyword>
<accession>A0ABT0BGM3</accession>
<dbReference type="InterPro" id="IPR036804">
    <property type="entry name" value="CheR_N_sf"/>
</dbReference>
<dbReference type="Proteomes" id="UP001162881">
    <property type="component" value="Unassembled WGS sequence"/>
</dbReference>
<evidence type="ECO:0000256" key="5">
    <source>
        <dbReference type="PIRNR" id="PIRNR000410"/>
    </source>
</evidence>
<evidence type="ECO:0000256" key="3">
    <source>
        <dbReference type="ARBA" id="ARBA00022679"/>
    </source>
</evidence>
<evidence type="ECO:0000313" key="8">
    <source>
        <dbReference type="Proteomes" id="UP001162881"/>
    </source>
</evidence>
<dbReference type="RefSeq" id="WP_244022310.1">
    <property type="nucleotide sequence ID" value="NZ_JALHLF010000069.1"/>
</dbReference>
<dbReference type="InterPro" id="IPR022641">
    <property type="entry name" value="CheR_N"/>
</dbReference>
<reference evidence="7" key="1">
    <citation type="submission" date="2022-03" db="EMBL/GenBank/DDBJ databases">
        <title>Identification of a novel bacterium isolated from mangrove sediments.</title>
        <authorList>
            <person name="Pan X."/>
        </authorList>
    </citation>
    <scope>NUCLEOTIDE SEQUENCE</scope>
    <source>
        <strain evidence="7">B1949</strain>
    </source>
</reference>
<dbReference type="PRINTS" id="PR00996">
    <property type="entry name" value="CHERMTFRASE"/>
</dbReference>
<dbReference type="InterPro" id="IPR022642">
    <property type="entry name" value="CheR_C"/>
</dbReference>
<feature type="domain" description="CheR-type methyltransferase" evidence="6">
    <location>
        <begin position="18"/>
        <end position="287"/>
    </location>
</feature>
<dbReference type="PANTHER" id="PTHR24422">
    <property type="entry name" value="CHEMOTAXIS PROTEIN METHYLTRANSFERASE"/>
    <property type="match status" value="1"/>
</dbReference>
<keyword evidence="8" id="KW-1185">Reference proteome</keyword>
<dbReference type="Pfam" id="PF03705">
    <property type="entry name" value="CheR_N"/>
    <property type="match status" value="1"/>
</dbReference>
<dbReference type="InterPro" id="IPR000780">
    <property type="entry name" value="CheR_MeTrfase"/>
</dbReference>
<name>A0ABT0BGM3_9SPHN</name>